<feature type="binding site" evidence="4">
    <location>
        <position position="63"/>
    </location>
    <ligand>
        <name>substrate</name>
    </ligand>
</feature>
<proteinExistence type="inferred from homology"/>
<dbReference type="InterPro" id="IPR037171">
    <property type="entry name" value="NagB/RpiA_transferase-like"/>
</dbReference>
<dbReference type="Proteomes" id="UP000182660">
    <property type="component" value="Unassembled WGS sequence"/>
</dbReference>
<feature type="binding site" evidence="4">
    <location>
        <position position="58"/>
    </location>
    <ligand>
        <name>substrate</name>
    </ligand>
</feature>
<dbReference type="GO" id="GO:0009396">
    <property type="term" value="P:folic acid-containing compound biosynthetic process"/>
    <property type="evidence" value="ECO:0007669"/>
    <property type="project" value="TreeGrafter"/>
</dbReference>
<dbReference type="EMBL" id="FPLD01000014">
    <property type="protein sequence ID" value="SGY85687.1"/>
    <property type="molecule type" value="Genomic_DNA"/>
</dbReference>
<evidence type="ECO:0000313" key="6">
    <source>
        <dbReference type="EMBL" id="SGY84042.1"/>
    </source>
</evidence>
<dbReference type="InterPro" id="IPR024185">
    <property type="entry name" value="FTHF_cligase-like_sf"/>
</dbReference>
<dbReference type="STRING" id="80854.MVIS_0841"/>
<dbReference type="PANTHER" id="PTHR23407">
    <property type="entry name" value="ATPASE INHIBITOR/5-FORMYLTETRAHYDROFOLATE CYCLO-LIGASE"/>
    <property type="match status" value="1"/>
</dbReference>
<reference evidence="7 9" key="1">
    <citation type="submission" date="2016-11" db="EMBL/GenBank/DDBJ databases">
        <authorList>
            <person name="Jaros S."/>
            <person name="Januszkiewicz K."/>
            <person name="Wedrychowicz H."/>
        </authorList>
    </citation>
    <scope>NUCLEOTIDE SEQUENCE [LARGE SCALE GENOMIC DNA]</scope>
    <source>
        <strain evidence="7">NVI 5450</strain>
    </source>
</reference>
<name>A0A090IDX1_9GAMM</name>
<evidence type="ECO:0000313" key="7">
    <source>
        <dbReference type="EMBL" id="SGY85687.1"/>
    </source>
</evidence>
<keyword evidence="3 4" id="KW-0067">ATP-binding</keyword>
<dbReference type="Pfam" id="PF01812">
    <property type="entry name" value="5-FTHF_cyc-lig"/>
    <property type="match status" value="1"/>
</dbReference>
<keyword evidence="7" id="KW-0436">Ligase</keyword>
<dbReference type="OrthoDB" id="9801938at2"/>
<sequence length="205" mass="23481">MSDLTPPIATTRTEIRQQIRQRRQQLSTQQQQQAGTDLLTQFCQHPHIQHAQHIAIYLHNDGELDTQAVINWCWQQGKQVYIPILHPFSHKQLLFTQLTASTPLIQNKYGIHEPQLDVSQVIPYLDLDLVCSPLVAFDLAGNRLGMGGGYYDRTFSQHQFVRQGQKPPYVLGLAHDCQQHDNLPIAPWDMPIKEIITPSRTLVFS</sequence>
<dbReference type="PATRIC" id="fig|80854.5.peg.880"/>
<dbReference type="EMBL" id="FPLJ01000017">
    <property type="protein sequence ID" value="SGY84042.1"/>
    <property type="molecule type" value="Genomic_DNA"/>
</dbReference>
<comment type="cofactor">
    <cofactor evidence="5">
        <name>Mg(2+)</name>
        <dbReference type="ChEBI" id="CHEBI:18420"/>
    </cofactor>
</comment>
<dbReference type="Gene3D" id="3.40.50.10420">
    <property type="entry name" value="NagB/RpiA/CoA transferase-like"/>
    <property type="match status" value="1"/>
</dbReference>
<dbReference type="Proteomes" id="UP000183794">
    <property type="component" value="Unassembled WGS sequence"/>
</dbReference>
<dbReference type="InterPro" id="IPR002698">
    <property type="entry name" value="FTHF_cligase"/>
</dbReference>
<dbReference type="PIRSF" id="PIRSF006806">
    <property type="entry name" value="FTHF_cligase"/>
    <property type="match status" value="1"/>
</dbReference>
<dbReference type="GO" id="GO:0046872">
    <property type="term" value="F:metal ion binding"/>
    <property type="evidence" value="ECO:0007669"/>
    <property type="project" value="UniProtKB-KW"/>
</dbReference>
<evidence type="ECO:0000256" key="4">
    <source>
        <dbReference type="PIRSR" id="PIRSR006806-1"/>
    </source>
</evidence>
<evidence type="ECO:0000256" key="3">
    <source>
        <dbReference type="ARBA" id="ARBA00022840"/>
    </source>
</evidence>
<reference evidence="6 8" key="2">
    <citation type="submission" date="2016-11" db="EMBL/GenBank/DDBJ databases">
        <authorList>
            <person name="Klemetsen T."/>
        </authorList>
    </citation>
    <scope>NUCLEOTIDE SEQUENCE [LARGE SCALE GENOMIC DNA]</scope>
    <source>
        <strain evidence="6">MT 2528</strain>
    </source>
</reference>
<dbReference type="NCBIfam" id="TIGR02727">
    <property type="entry name" value="MTHFS_bact"/>
    <property type="match status" value="1"/>
</dbReference>
<organism evidence="7 9">
    <name type="scientific">Moritella viscosa</name>
    <dbReference type="NCBI Taxonomy" id="80854"/>
    <lineage>
        <taxon>Bacteria</taxon>
        <taxon>Pseudomonadati</taxon>
        <taxon>Pseudomonadota</taxon>
        <taxon>Gammaproteobacteria</taxon>
        <taxon>Alteromonadales</taxon>
        <taxon>Moritellaceae</taxon>
        <taxon>Moritella</taxon>
    </lineage>
</organism>
<keyword evidence="8" id="KW-1185">Reference proteome</keyword>
<evidence type="ECO:0000256" key="2">
    <source>
        <dbReference type="ARBA" id="ARBA00022741"/>
    </source>
</evidence>
<accession>A0A090IDX1</accession>
<dbReference type="RefSeq" id="WP_045109259.1">
    <property type="nucleotide sequence ID" value="NZ_CAWQZC010000056.1"/>
</dbReference>
<evidence type="ECO:0000313" key="9">
    <source>
        <dbReference type="Proteomes" id="UP000183794"/>
    </source>
</evidence>
<feature type="binding site" evidence="4">
    <location>
        <begin position="12"/>
        <end position="16"/>
    </location>
    <ligand>
        <name>ATP</name>
        <dbReference type="ChEBI" id="CHEBI:30616"/>
    </ligand>
</feature>
<dbReference type="PANTHER" id="PTHR23407:SF1">
    <property type="entry name" value="5-FORMYLTETRAHYDROFOLATE CYCLO-LIGASE"/>
    <property type="match status" value="1"/>
</dbReference>
<dbReference type="KEGG" id="mvs:MVIS_0841"/>
<evidence type="ECO:0000256" key="1">
    <source>
        <dbReference type="ARBA" id="ARBA00010638"/>
    </source>
</evidence>
<dbReference type="EC" id="6.3.3.2" evidence="5"/>
<evidence type="ECO:0000256" key="5">
    <source>
        <dbReference type="RuleBase" id="RU361279"/>
    </source>
</evidence>
<keyword evidence="2 4" id="KW-0547">Nucleotide-binding</keyword>
<protein>
    <recommendedName>
        <fullName evidence="5">5-formyltetrahydrofolate cyclo-ligase</fullName>
        <ecNumber evidence="5">6.3.3.2</ecNumber>
    </recommendedName>
</protein>
<comment type="catalytic activity">
    <reaction evidence="5">
        <text>(6S)-5-formyl-5,6,7,8-tetrahydrofolate + ATP = (6R)-5,10-methenyltetrahydrofolate + ADP + phosphate</text>
        <dbReference type="Rhea" id="RHEA:10488"/>
        <dbReference type="ChEBI" id="CHEBI:30616"/>
        <dbReference type="ChEBI" id="CHEBI:43474"/>
        <dbReference type="ChEBI" id="CHEBI:57455"/>
        <dbReference type="ChEBI" id="CHEBI:57457"/>
        <dbReference type="ChEBI" id="CHEBI:456216"/>
        <dbReference type="EC" id="6.3.3.2"/>
    </reaction>
</comment>
<gene>
    <name evidence="6" type="ORF">MT2528_0560</name>
    <name evidence="7" type="ORF">NVI5450_0551</name>
</gene>
<dbReference type="GO" id="GO:0030272">
    <property type="term" value="F:5-formyltetrahydrofolate cyclo-ligase activity"/>
    <property type="evidence" value="ECO:0007669"/>
    <property type="project" value="UniProtKB-EC"/>
</dbReference>
<evidence type="ECO:0000313" key="8">
    <source>
        <dbReference type="Proteomes" id="UP000182660"/>
    </source>
</evidence>
<feature type="binding site" evidence="4">
    <location>
        <begin position="143"/>
        <end position="151"/>
    </location>
    <ligand>
        <name>ATP</name>
        <dbReference type="ChEBI" id="CHEBI:30616"/>
    </ligand>
</feature>
<keyword evidence="5" id="KW-0460">Magnesium</keyword>
<dbReference type="SUPFAM" id="SSF100950">
    <property type="entry name" value="NagB/RpiA/CoA transferase-like"/>
    <property type="match status" value="1"/>
</dbReference>
<dbReference type="GO" id="GO:0005524">
    <property type="term" value="F:ATP binding"/>
    <property type="evidence" value="ECO:0007669"/>
    <property type="project" value="UniProtKB-KW"/>
</dbReference>
<dbReference type="GO" id="GO:0035999">
    <property type="term" value="P:tetrahydrofolate interconversion"/>
    <property type="evidence" value="ECO:0007669"/>
    <property type="project" value="TreeGrafter"/>
</dbReference>
<dbReference type="HOGENOM" id="CLU_066245_0_0_6"/>
<dbReference type="GeneID" id="61294291"/>
<comment type="similarity">
    <text evidence="1 5">Belongs to the 5-formyltetrahydrofolate cyclo-ligase family.</text>
</comment>
<keyword evidence="5" id="KW-0479">Metal-binding</keyword>
<dbReference type="AlphaFoldDB" id="A0A090IDX1"/>